<dbReference type="Gene3D" id="2.60.200.20">
    <property type="match status" value="1"/>
</dbReference>
<organism evidence="1 2">
    <name type="scientific">Brevibacterium paucivorans</name>
    <dbReference type="NCBI Taxonomy" id="170994"/>
    <lineage>
        <taxon>Bacteria</taxon>
        <taxon>Bacillati</taxon>
        <taxon>Actinomycetota</taxon>
        <taxon>Actinomycetes</taxon>
        <taxon>Micrococcales</taxon>
        <taxon>Brevibacteriaceae</taxon>
        <taxon>Brevibacterium</taxon>
    </lineage>
</organism>
<evidence type="ECO:0000313" key="1">
    <source>
        <dbReference type="EMBL" id="PMC98930.1"/>
    </source>
</evidence>
<comment type="caution">
    <text evidence="1">The sequence shown here is derived from an EMBL/GenBank/DDBJ whole genome shotgun (WGS) entry which is preliminary data.</text>
</comment>
<protein>
    <submittedName>
        <fullName evidence="1">DUF2662 domain-containing protein</fullName>
    </submittedName>
</protein>
<sequence length="39" mass="4018">STNGTLLDGKRISKVNVTDGTVLQAGDSTVVFHRSEAGS</sequence>
<dbReference type="InterPro" id="IPR008984">
    <property type="entry name" value="SMAD_FHA_dom_sf"/>
</dbReference>
<dbReference type="EMBL" id="PNHK01000679">
    <property type="protein sequence ID" value="PMC98930.1"/>
    <property type="molecule type" value="Genomic_DNA"/>
</dbReference>
<accession>A0A2N6VID9</accession>
<gene>
    <name evidence="1" type="ORF">CJ199_15665</name>
</gene>
<dbReference type="SUPFAM" id="SSF49879">
    <property type="entry name" value="SMAD/FHA domain"/>
    <property type="match status" value="1"/>
</dbReference>
<dbReference type="AlphaFoldDB" id="A0A2N6VID9"/>
<reference evidence="1 2" key="1">
    <citation type="submission" date="2017-09" db="EMBL/GenBank/DDBJ databases">
        <title>Bacterial strain isolated from the female urinary microbiota.</title>
        <authorList>
            <person name="Thomas-White K."/>
            <person name="Kumar N."/>
            <person name="Forster S."/>
            <person name="Putonti C."/>
            <person name="Lawley T."/>
            <person name="Wolfe A.J."/>
        </authorList>
    </citation>
    <scope>NUCLEOTIDE SEQUENCE [LARGE SCALE GENOMIC DNA]</scope>
    <source>
        <strain evidence="1 2">UMB1301</strain>
    </source>
</reference>
<dbReference type="Proteomes" id="UP000235598">
    <property type="component" value="Unassembled WGS sequence"/>
</dbReference>
<name>A0A2N6VID9_9MICO</name>
<feature type="non-terminal residue" evidence="1">
    <location>
        <position position="1"/>
    </location>
</feature>
<proteinExistence type="predicted"/>
<evidence type="ECO:0000313" key="2">
    <source>
        <dbReference type="Proteomes" id="UP000235598"/>
    </source>
</evidence>